<reference evidence="4 5" key="1">
    <citation type="journal article" date="2019" name="G3 (Bethesda)">
        <title>Sequencing of a Wild Apple (Malus baccata) Genome Unravels the Differences Between Cultivated and Wild Apple Species Regarding Disease Resistance and Cold Tolerance.</title>
        <authorList>
            <person name="Chen X."/>
        </authorList>
    </citation>
    <scope>NUCLEOTIDE SEQUENCE [LARGE SCALE GENOMIC DNA]</scope>
    <source>
        <strain evidence="5">cv. Shandingzi</strain>
        <tissue evidence="4">Leaves</tissue>
    </source>
</reference>
<keyword evidence="2" id="KW-0805">Transcription regulation</keyword>
<dbReference type="SMART" id="SM00733">
    <property type="entry name" value="Mterf"/>
    <property type="match status" value="6"/>
</dbReference>
<dbReference type="Gene3D" id="1.25.70.10">
    <property type="entry name" value="Transcription termination factor 3, mitochondrial"/>
    <property type="match status" value="1"/>
</dbReference>
<comment type="similarity">
    <text evidence="1">Belongs to the mTERF family.</text>
</comment>
<gene>
    <name evidence="4" type="ORF">C1H46_004108</name>
</gene>
<dbReference type="FunFam" id="1.25.70.10:FF:000001">
    <property type="entry name" value="Mitochondrial transcription termination factor-like"/>
    <property type="match status" value="1"/>
</dbReference>
<dbReference type="STRING" id="106549.A0A540NGX9"/>
<dbReference type="PANTHER" id="PTHR13068:SF133">
    <property type="entry name" value="MITOCHONDRIAL TRANSCRIPTION TERMINATION FACTOR FAMILY PROTEIN"/>
    <property type="match status" value="1"/>
</dbReference>
<protein>
    <submittedName>
        <fullName evidence="4">Uncharacterized protein</fullName>
    </submittedName>
</protein>
<evidence type="ECO:0000256" key="1">
    <source>
        <dbReference type="ARBA" id="ARBA00007692"/>
    </source>
</evidence>
<name>A0A540NGX9_MALBA</name>
<dbReference type="InterPro" id="IPR003690">
    <property type="entry name" value="MTERF"/>
</dbReference>
<proteinExistence type="inferred from homology"/>
<evidence type="ECO:0000313" key="5">
    <source>
        <dbReference type="Proteomes" id="UP000315295"/>
    </source>
</evidence>
<organism evidence="4 5">
    <name type="scientific">Malus baccata</name>
    <name type="common">Siberian crab apple</name>
    <name type="synonym">Pyrus baccata</name>
    <dbReference type="NCBI Taxonomy" id="106549"/>
    <lineage>
        <taxon>Eukaryota</taxon>
        <taxon>Viridiplantae</taxon>
        <taxon>Streptophyta</taxon>
        <taxon>Embryophyta</taxon>
        <taxon>Tracheophyta</taxon>
        <taxon>Spermatophyta</taxon>
        <taxon>Magnoliopsida</taxon>
        <taxon>eudicotyledons</taxon>
        <taxon>Gunneridae</taxon>
        <taxon>Pentapetalae</taxon>
        <taxon>rosids</taxon>
        <taxon>fabids</taxon>
        <taxon>Rosales</taxon>
        <taxon>Rosaceae</taxon>
        <taxon>Amygdaloideae</taxon>
        <taxon>Maleae</taxon>
        <taxon>Malus</taxon>
    </lineage>
</organism>
<sequence>MVALYKLKTLRFSCIAAAAASRINRFGVRSQILCRHLTSEISEDEQSLNLTANYLINSCGLTPKGAISASKWIELQSPERADSVLTFFRSHGFSATQISKILRSCPQLLNSHPNKTLLPKLEFFSSFVVSGQDLAKTLAYSPTIWATSLEKRILPTYHFLRSLLSAEKVVSVLKRGSWIFVEGHSKKVAPNIRILRQFGMPDSHISLLLAYYPGVLMLKPQKFGELVDEVRQIGFKLEKATFVKALSALCGKTKLKYNRSREVYRKWGWSDDDFLSAFTKDPQCILHAEKKIMQVMDLLVNKMGWPSTMIVKYPVVPCYSLDKRIIPRCSVVKVLLLKGLIKEIGSVSLSTMFSPTEKCFWERFVDRYIDEVPALLSVYQGRVEIQDV</sequence>
<dbReference type="Proteomes" id="UP000315295">
    <property type="component" value="Unassembled WGS sequence"/>
</dbReference>
<dbReference type="Pfam" id="PF02536">
    <property type="entry name" value="mTERF"/>
    <property type="match status" value="2"/>
</dbReference>
<keyword evidence="5" id="KW-1185">Reference proteome</keyword>
<evidence type="ECO:0000313" key="4">
    <source>
        <dbReference type="EMBL" id="TQE10269.1"/>
    </source>
</evidence>
<accession>A0A540NGX9</accession>
<dbReference type="GO" id="GO:0003676">
    <property type="term" value="F:nucleic acid binding"/>
    <property type="evidence" value="ECO:0007669"/>
    <property type="project" value="InterPro"/>
</dbReference>
<evidence type="ECO:0000256" key="2">
    <source>
        <dbReference type="ARBA" id="ARBA00022472"/>
    </source>
</evidence>
<dbReference type="EMBL" id="VIEB01000044">
    <property type="protein sequence ID" value="TQE10269.1"/>
    <property type="molecule type" value="Genomic_DNA"/>
</dbReference>
<keyword evidence="2" id="KW-0806">Transcription termination</keyword>
<comment type="caution">
    <text evidence="4">The sequence shown here is derived from an EMBL/GenBank/DDBJ whole genome shotgun (WGS) entry which is preliminary data.</text>
</comment>
<dbReference type="PANTHER" id="PTHR13068">
    <property type="entry name" value="CGI-12 PROTEIN-RELATED"/>
    <property type="match status" value="1"/>
</dbReference>
<dbReference type="AlphaFoldDB" id="A0A540NGX9"/>
<keyword evidence="2" id="KW-0804">Transcription</keyword>
<keyword evidence="3" id="KW-0809">Transit peptide</keyword>
<dbReference type="GO" id="GO:0006353">
    <property type="term" value="P:DNA-templated transcription termination"/>
    <property type="evidence" value="ECO:0007669"/>
    <property type="project" value="UniProtKB-KW"/>
</dbReference>
<evidence type="ECO:0000256" key="3">
    <source>
        <dbReference type="ARBA" id="ARBA00022946"/>
    </source>
</evidence>
<dbReference type="InterPro" id="IPR038538">
    <property type="entry name" value="MTERF_sf"/>
</dbReference>